<evidence type="ECO:0000259" key="10">
    <source>
        <dbReference type="Pfam" id="PF00884"/>
    </source>
</evidence>
<dbReference type="InterPro" id="IPR017850">
    <property type="entry name" value="Alkaline_phosphatase_core_sf"/>
</dbReference>
<keyword evidence="7" id="KW-0479">Metal-binding</keyword>
<dbReference type="AlphaFoldDB" id="A0A5S5DNY1"/>
<dbReference type="EMBL" id="VNHX01000002">
    <property type="protein sequence ID" value="TYP97660.1"/>
    <property type="molecule type" value="Genomic_DNA"/>
</dbReference>
<dbReference type="RefSeq" id="WP_148907320.1">
    <property type="nucleotide sequence ID" value="NZ_VNHX01000002.1"/>
</dbReference>
<keyword evidence="4 9" id="KW-1133">Transmembrane helix</keyword>
<feature type="binding site" evidence="8">
    <location>
        <position position="488"/>
    </location>
    <ligand>
        <name>Mn(2+)</name>
        <dbReference type="ChEBI" id="CHEBI:29035"/>
    </ligand>
</feature>
<sequence>MERRPGWRANLSFFLALCGYWMLLSFLDRIVFAISVWHKIEDPIDVLYAFWHGIKLDLSLMGYLQALPFLFFFIQQLCLKISVSAWILRGYVFVPTVLFAAVTTANLPLYEAWGEKISKRAITLGMGAIGGVSNSIDFGMVWRGAVVLAVFFLCAHYFYHLVVVRYAKYAALPNRFVQAAALVVGAALIFSLIRGGYGRATLNQSSVYFSDDNIANHVAVNTYWSFLKDLTKSTKRNPYKFMSEQEASRVAEQVLRPANDFEEVLTTKRPNVILVLLEGMVAQVFEDLGGEKDVTPKMKQLMDEGISFRRAYAAADRSDKGMIAVMSGFPAQGPESIIKYIPKHEKLPAVGQIFDSLGYATSFYHGGQSEFYNFKSFMFTHGVEHVVDDADFPLGAQRNSWGVYDHVVAQRMLHDLGAGEKPFFSIFYTIVNHEPFHLSPGYKFGNSSKANAYRSTAYYTDTMLFNFIEKAKQQPWYEESVVVVTSDHGHVYPQEKFGLERPERYHIPLFVFGGALKDEYKGKKVDEVVSQLDVASTLAGFVGAPAGRFRYSQNLFARNRAHTAFFNANGTFGVVNSEAVVSYDMLRRDVGYTTVPKSDKERRDSLLHIAKGYYQRVFEDFLAY</sequence>
<organism evidence="11 12">
    <name type="scientific">Sphingobacterium allocomposti</name>
    <dbReference type="NCBI Taxonomy" id="415956"/>
    <lineage>
        <taxon>Bacteria</taxon>
        <taxon>Pseudomonadati</taxon>
        <taxon>Bacteroidota</taxon>
        <taxon>Sphingobacteriia</taxon>
        <taxon>Sphingobacteriales</taxon>
        <taxon>Sphingobacteriaceae</taxon>
        <taxon>Sphingobacterium</taxon>
    </lineage>
</organism>
<gene>
    <name evidence="11" type="ORF">BC792_10282</name>
</gene>
<evidence type="ECO:0000313" key="12">
    <source>
        <dbReference type="Proteomes" id="UP000325105"/>
    </source>
</evidence>
<evidence type="ECO:0000256" key="1">
    <source>
        <dbReference type="ARBA" id="ARBA00004651"/>
    </source>
</evidence>
<feature type="transmembrane region" description="Helical" evidence="9">
    <location>
        <begin position="176"/>
        <end position="197"/>
    </location>
</feature>
<name>A0A5S5DNY1_9SPHI</name>
<evidence type="ECO:0000256" key="9">
    <source>
        <dbReference type="SAM" id="Phobius"/>
    </source>
</evidence>
<dbReference type="SUPFAM" id="SSF53649">
    <property type="entry name" value="Alkaline phosphatase-like"/>
    <property type="match status" value="1"/>
</dbReference>
<feature type="transmembrane region" description="Helical" evidence="9">
    <location>
        <begin position="12"/>
        <end position="38"/>
    </location>
</feature>
<dbReference type="GO" id="GO:0046872">
    <property type="term" value="F:metal ion binding"/>
    <property type="evidence" value="ECO:0007669"/>
    <property type="project" value="UniProtKB-KW"/>
</dbReference>
<comment type="subcellular location">
    <subcellularLocation>
        <location evidence="1">Cell membrane</location>
        <topology evidence="1">Multi-pass membrane protein</topology>
    </subcellularLocation>
</comment>
<evidence type="ECO:0000256" key="5">
    <source>
        <dbReference type="ARBA" id="ARBA00023136"/>
    </source>
</evidence>
<dbReference type="Gene3D" id="3.40.720.10">
    <property type="entry name" value="Alkaline Phosphatase, subunit A"/>
    <property type="match status" value="1"/>
</dbReference>
<keyword evidence="3 9" id="KW-0812">Transmembrane</keyword>
<keyword evidence="2" id="KW-1003">Cell membrane</keyword>
<dbReference type="GO" id="GO:0005886">
    <property type="term" value="C:plasma membrane"/>
    <property type="evidence" value="ECO:0007669"/>
    <property type="project" value="UniProtKB-SubCell"/>
</dbReference>
<feature type="domain" description="Sulfatase N-terminal" evidence="10">
    <location>
        <begin position="270"/>
        <end position="543"/>
    </location>
</feature>
<dbReference type="PANTHER" id="PTHR47371">
    <property type="entry name" value="LIPOTEICHOIC ACID SYNTHASE"/>
    <property type="match status" value="1"/>
</dbReference>
<dbReference type="InterPro" id="IPR000917">
    <property type="entry name" value="Sulfatase_N"/>
</dbReference>
<accession>A0A5S5DNY1</accession>
<dbReference type="CDD" id="cd16015">
    <property type="entry name" value="LTA_synthase"/>
    <property type="match status" value="1"/>
</dbReference>
<evidence type="ECO:0000256" key="2">
    <source>
        <dbReference type="ARBA" id="ARBA00022475"/>
    </source>
</evidence>
<protein>
    <submittedName>
        <fullName evidence="11">Phosphoglycerol transferase MdoB-like AlkP superfamily enzyme</fullName>
    </submittedName>
</protein>
<dbReference type="Gene3D" id="3.30.1120.80">
    <property type="match status" value="1"/>
</dbReference>
<dbReference type="InterPro" id="IPR012160">
    <property type="entry name" value="LtaS-like"/>
</dbReference>
<evidence type="ECO:0000256" key="4">
    <source>
        <dbReference type="ARBA" id="ARBA00022989"/>
    </source>
</evidence>
<dbReference type="Proteomes" id="UP000325105">
    <property type="component" value="Unassembled WGS sequence"/>
</dbReference>
<dbReference type="PIRSF" id="PIRSF005091">
    <property type="entry name" value="Mmb_sulf_HI1246"/>
    <property type="match status" value="1"/>
</dbReference>
<dbReference type="GO" id="GO:0016740">
    <property type="term" value="F:transferase activity"/>
    <property type="evidence" value="ECO:0007669"/>
    <property type="project" value="UniProtKB-KW"/>
</dbReference>
<dbReference type="Pfam" id="PF00884">
    <property type="entry name" value="Sulfatase"/>
    <property type="match status" value="1"/>
</dbReference>
<keyword evidence="7" id="KW-0464">Manganese</keyword>
<dbReference type="InterPro" id="IPR050448">
    <property type="entry name" value="OpgB/LTA_synthase_biosynth"/>
</dbReference>
<keyword evidence="12" id="KW-1185">Reference proteome</keyword>
<reference evidence="11 12" key="1">
    <citation type="submission" date="2019-07" db="EMBL/GenBank/DDBJ databases">
        <title>Genomic Encyclopedia of Archaeal and Bacterial Type Strains, Phase II (KMG-II): from individual species to whole genera.</title>
        <authorList>
            <person name="Goeker M."/>
        </authorList>
    </citation>
    <scope>NUCLEOTIDE SEQUENCE [LARGE SCALE GENOMIC DNA]</scope>
    <source>
        <strain evidence="11 12">DSM 18850</strain>
    </source>
</reference>
<feature type="active site" evidence="6">
    <location>
        <position position="318"/>
    </location>
</feature>
<feature type="binding site" evidence="7">
    <location>
        <position position="433"/>
    </location>
    <ligand>
        <name>substrate</name>
    </ligand>
</feature>
<evidence type="ECO:0000256" key="3">
    <source>
        <dbReference type="ARBA" id="ARBA00022692"/>
    </source>
</evidence>
<evidence type="ECO:0000256" key="8">
    <source>
        <dbReference type="PIRSR" id="PIRSR005091-3"/>
    </source>
</evidence>
<proteinExistence type="predicted"/>
<feature type="transmembrane region" description="Helical" evidence="9">
    <location>
        <begin position="140"/>
        <end position="164"/>
    </location>
</feature>
<dbReference type="PANTHER" id="PTHR47371:SF3">
    <property type="entry name" value="PHOSPHOGLYCEROL TRANSFERASE I"/>
    <property type="match status" value="1"/>
</dbReference>
<keyword evidence="11" id="KW-0808">Transferase</keyword>
<evidence type="ECO:0000313" key="11">
    <source>
        <dbReference type="EMBL" id="TYP97660.1"/>
    </source>
</evidence>
<feature type="binding site" evidence="8">
    <location>
        <position position="278"/>
    </location>
    <ligand>
        <name>Mn(2+)</name>
        <dbReference type="ChEBI" id="CHEBI:29035"/>
    </ligand>
</feature>
<evidence type="ECO:0000256" key="6">
    <source>
        <dbReference type="PIRSR" id="PIRSR005091-1"/>
    </source>
</evidence>
<keyword evidence="5 9" id="KW-0472">Membrane</keyword>
<feature type="transmembrane region" description="Helical" evidence="9">
    <location>
        <begin position="58"/>
        <end position="79"/>
    </location>
</feature>
<dbReference type="OrthoDB" id="9777768at2"/>
<feature type="transmembrane region" description="Helical" evidence="9">
    <location>
        <begin position="91"/>
        <end position="110"/>
    </location>
</feature>
<evidence type="ECO:0000256" key="7">
    <source>
        <dbReference type="PIRSR" id="PIRSR005091-2"/>
    </source>
</evidence>
<feature type="binding site" evidence="8">
    <location>
        <position position="487"/>
    </location>
    <ligand>
        <name>Mn(2+)</name>
        <dbReference type="ChEBI" id="CHEBI:29035"/>
    </ligand>
</feature>
<comment type="caution">
    <text evidence="11">The sequence shown here is derived from an EMBL/GenBank/DDBJ whole genome shotgun (WGS) entry which is preliminary data.</text>
</comment>